<comment type="caution">
    <text evidence="2">The sequence shown here is derived from an EMBL/GenBank/DDBJ whole genome shotgun (WGS) entry which is preliminary data.</text>
</comment>
<evidence type="ECO:0000256" key="1">
    <source>
        <dbReference type="SAM" id="MobiDB-lite"/>
    </source>
</evidence>
<dbReference type="EMBL" id="JAPCWZ010000003">
    <property type="protein sequence ID" value="KAK8873619.1"/>
    <property type="molecule type" value="Genomic_DNA"/>
</dbReference>
<dbReference type="Proteomes" id="UP001390339">
    <property type="component" value="Unassembled WGS sequence"/>
</dbReference>
<protein>
    <submittedName>
        <fullName evidence="2">Acid phosphatase</fullName>
    </submittedName>
</protein>
<feature type="compositionally biased region" description="Basic residues" evidence="1">
    <location>
        <begin position="213"/>
        <end position="223"/>
    </location>
</feature>
<gene>
    <name evidence="2" type="ORF">PGQ11_004133</name>
</gene>
<evidence type="ECO:0000313" key="3">
    <source>
        <dbReference type="Proteomes" id="UP001390339"/>
    </source>
</evidence>
<organism evidence="2 3">
    <name type="scientific">Apiospora arundinis</name>
    <dbReference type="NCBI Taxonomy" id="335852"/>
    <lineage>
        <taxon>Eukaryota</taxon>
        <taxon>Fungi</taxon>
        <taxon>Dikarya</taxon>
        <taxon>Ascomycota</taxon>
        <taxon>Pezizomycotina</taxon>
        <taxon>Sordariomycetes</taxon>
        <taxon>Xylariomycetidae</taxon>
        <taxon>Amphisphaeriales</taxon>
        <taxon>Apiosporaceae</taxon>
        <taxon>Apiospora</taxon>
    </lineage>
</organism>
<proteinExistence type="predicted"/>
<evidence type="ECO:0000313" key="2">
    <source>
        <dbReference type="EMBL" id="KAK8873619.1"/>
    </source>
</evidence>
<feature type="region of interest" description="Disordered" evidence="1">
    <location>
        <begin position="189"/>
        <end position="242"/>
    </location>
</feature>
<name>A0ABR2J757_9PEZI</name>
<accession>A0ABR2J757</accession>
<keyword evidence="3" id="KW-1185">Reference proteome</keyword>
<sequence>MSHFNQPNVFQGNSNGERLYSGSFMPSNPQPQRMDATCIPIPTMTTKQRGFTAQGYSLPLNREMPDLHQLIPEVPMLPGSGMMNGNGSLANPDQHSVNYESSIDLNQITRRQLQEDISAYRYDLERCRDQLAAPDASPQELRTVQLRALDISHQIRHCQHRLEMIDAQARQSAISASNFTGKRQQMFHFDPAPNKRQSSEMQQGSMGGSSGTKRQRLSSKPSHKQLPPVSGHNGIALSDENNEDTIEVDVTPGFSGGGERAVQRLGFWKCRLCTSNKYLSAGSSRVPSAPCKWPLKDISKMLNHFLDMHTEHTAEERCMELGDALDQNRGPFEYWLTRTRRQDLRDGSFVDDCVDSLQSGTLPDSLRGLNRAAADFPNSIVYTKSEDLTEL</sequence>
<reference evidence="2 3" key="1">
    <citation type="journal article" date="2024" name="IMA Fungus">
        <title>Apiospora arundinis, a panoply of carbohydrate-active enzymes and secondary metabolites.</title>
        <authorList>
            <person name="Sorensen T."/>
            <person name="Petersen C."/>
            <person name="Muurmann A.T."/>
            <person name="Christiansen J.V."/>
            <person name="Brundto M.L."/>
            <person name="Overgaard C.K."/>
            <person name="Boysen A.T."/>
            <person name="Wollenberg R.D."/>
            <person name="Larsen T.O."/>
            <person name="Sorensen J.L."/>
            <person name="Nielsen K.L."/>
            <person name="Sondergaard T.E."/>
        </authorList>
    </citation>
    <scope>NUCLEOTIDE SEQUENCE [LARGE SCALE GENOMIC DNA]</scope>
    <source>
        <strain evidence="2 3">AAU 773</strain>
    </source>
</reference>
<feature type="compositionally biased region" description="Polar residues" evidence="1">
    <location>
        <begin position="1"/>
        <end position="16"/>
    </location>
</feature>
<feature type="region of interest" description="Disordered" evidence="1">
    <location>
        <begin position="1"/>
        <end position="35"/>
    </location>
</feature>